<gene>
    <name evidence="4" type="ORF">GCM10009550_34770</name>
</gene>
<evidence type="ECO:0000313" key="5">
    <source>
        <dbReference type="Proteomes" id="UP001500665"/>
    </source>
</evidence>
<dbReference type="EMBL" id="BAAAHH010000013">
    <property type="protein sequence ID" value="GAA0953156.1"/>
    <property type="molecule type" value="Genomic_DNA"/>
</dbReference>
<dbReference type="PANTHER" id="PTHR42998">
    <property type="entry name" value="TYPE I RESTRICTION ENZYME HINDVIIP M PROTEIN-RELATED"/>
    <property type="match status" value="1"/>
</dbReference>
<evidence type="ECO:0000313" key="4">
    <source>
        <dbReference type="EMBL" id="GAA0953156.1"/>
    </source>
</evidence>
<dbReference type="InterPro" id="IPR044946">
    <property type="entry name" value="Restrct_endonuc_typeI_TRD_sf"/>
</dbReference>
<evidence type="ECO:0000259" key="3">
    <source>
        <dbReference type="Pfam" id="PF02384"/>
    </source>
</evidence>
<dbReference type="SUPFAM" id="SSF53335">
    <property type="entry name" value="S-adenosyl-L-methionine-dependent methyltransferases"/>
    <property type="match status" value="1"/>
</dbReference>
<keyword evidence="5" id="KW-1185">Reference proteome</keyword>
<keyword evidence="4" id="KW-0808">Transferase</keyword>
<keyword evidence="1" id="KW-0680">Restriction system</keyword>
<keyword evidence="4" id="KW-0489">Methyltransferase</keyword>
<protein>
    <submittedName>
        <fullName evidence="4">N-6 DNA methylase</fullName>
    </submittedName>
</protein>
<feature type="domain" description="DNA methylase adenine-specific" evidence="3">
    <location>
        <begin position="124"/>
        <end position="349"/>
    </location>
</feature>
<dbReference type="Gene3D" id="3.90.220.20">
    <property type="entry name" value="DNA methylase specificity domains"/>
    <property type="match status" value="1"/>
</dbReference>
<dbReference type="PROSITE" id="PS00092">
    <property type="entry name" value="N6_MTASE"/>
    <property type="match status" value="1"/>
</dbReference>
<comment type="caution">
    <text evidence="4">The sequence shown here is derived from an EMBL/GenBank/DDBJ whole genome shotgun (WGS) entry which is preliminary data.</text>
</comment>
<dbReference type="RefSeq" id="WP_344241873.1">
    <property type="nucleotide sequence ID" value="NZ_BAAAHH010000013.1"/>
</dbReference>
<reference evidence="4 5" key="1">
    <citation type="journal article" date="2019" name="Int. J. Syst. Evol. Microbiol.">
        <title>The Global Catalogue of Microorganisms (GCM) 10K type strain sequencing project: providing services to taxonomists for standard genome sequencing and annotation.</title>
        <authorList>
            <consortium name="The Broad Institute Genomics Platform"/>
            <consortium name="The Broad Institute Genome Sequencing Center for Infectious Disease"/>
            <person name="Wu L."/>
            <person name="Ma J."/>
        </authorList>
    </citation>
    <scope>NUCLEOTIDE SEQUENCE [LARGE SCALE GENOMIC DNA]</scope>
    <source>
        <strain evidence="4 5">JCM 10696</strain>
    </source>
</reference>
<dbReference type="InterPro" id="IPR002052">
    <property type="entry name" value="DNA_methylase_N6_adenine_CS"/>
</dbReference>
<dbReference type="GO" id="GO:0032259">
    <property type="term" value="P:methylation"/>
    <property type="evidence" value="ECO:0007669"/>
    <property type="project" value="UniProtKB-KW"/>
</dbReference>
<dbReference type="InterPro" id="IPR052916">
    <property type="entry name" value="Type-I_RE_MTase_Subunit"/>
</dbReference>
<organism evidence="4 5">
    <name type="scientific">Actinocorallia libanotica</name>
    <dbReference type="NCBI Taxonomy" id="46162"/>
    <lineage>
        <taxon>Bacteria</taxon>
        <taxon>Bacillati</taxon>
        <taxon>Actinomycetota</taxon>
        <taxon>Actinomycetes</taxon>
        <taxon>Streptosporangiales</taxon>
        <taxon>Thermomonosporaceae</taxon>
        <taxon>Actinocorallia</taxon>
    </lineage>
</organism>
<dbReference type="PRINTS" id="PR00507">
    <property type="entry name" value="N12N6MTFRASE"/>
</dbReference>
<dbReference type="Gene3D" id="3.40.50.150">
    <property type="entry name" value="Vaccinia Virus protein VP39"/>
    <property type="match status" value="1"/>
</dbReference>
<dbReference type="InterPro" id="IPR029063">
    <property type="entry name" value="SAM-dependent_MTases_sf"/>
</dbReference>
<accession>A0ABN1R7W1</accession>
<evidence type="ECO:0000256" key="1">
    <source>
        <dbReference type="ARBA" id="ARBA00022747"/>
    </source>
</evidence>
<dbReference type="SUPFAM" id="SSF116734">
    <property type="entry name" value="DNA methylase specificity domain"/>
    <property type="match status" value="1"/>
</dbReference>
<dbReference type="CDD" id="cd02440">
    <property type="entry name" value="AdoMet_MTases"/>
    <property type="match status" value="1"/>
</dbReference>
<dbReference type="Proteomes" id="UP001500665">
    <property type="component" value="Unassembled WGS sequence"/>
</dbReference>
<dbReference type="GO" id="GO:0008168">
    <property type="term" value="F:methyltransferase activity"/>
    <property type="evidence" value="ECO:0007669"/>
    <property type="project" value="UniProtKB-KW"/>
</dbReference>
<sequence>MKNESEAATVTAADIARLTGYGRAAVSNWRRRYDDFPQPVGGTASSPQFALSEVEDWLDRRGKGVQVPPEERIWQRLRSVADDLSLAEAVADVGDFLAERKRNIRLDGVSADLAGMVKDGRAPEFYEFVVDRYLEAHSRRVATTRQESAKLMVALTGVRGATVFDPACGTGSLLFAAQEAGAEQLYGQEVDPVAARISETRLALHGVETEIEAGDSLRADAFPDLKADVVLCDPPFGERSWGYEELTGDVRWAYGLPPRGESELAWVQHALWHTRPGGHVACLMPAAAADRRSGRRVRSQLLRSGALRAVFELPMGMAAGSPAAPHLWLLRRPAEGDPLPTMVLLADLTELEDFQKPALKAWKAVARDVQPGVEFARGVPIIELLDDTVDLTPSRHLVRPVARGLDFVSARDGLIGMVDAVREAVDRLQTLTDESRELPMTTVTELVQSGAVSLRQPPMRMETASGKIPVLMAKDVMLGREPSGRTKDGPGIILLEPGDVVVALSPRRLEVHVATEGGTAAGPHTQVLRPEPDRCDPYFLACFLRAAALTRSSTTTTSRSDVRRAAVPRLPLDAQRPYGDAFLRLRELEKALNTLHEAGETLINLGYQGLAGGDLTP</sequence>
<keyword evidence="2" id="KW-0238">DNA-binding</keyword>
<dbReference type="Pfam" id="PF02384">
    <property type="entry name" value="N6_Mtase"/>
    <property type="match status" value="1"/>
</dbReference>
<name>A0ABN1R7W1_9ACTN</name>
<dbReference type="PANTHER" id="PTHR42998:SF1">
    <property type="entry name" value="TYPE I RESTRICTION ENZYME HINDI METHYLASE SUBUNIT"/>
    <property type="match status" value="1"/>
</dbReference>
<evidence type="ECO:0000256" key="2">
    <source>
        <dbReference type="ARBA" id="ARBA00023125"/>
    </source>
</evidence>
<proteinExistence type="predicted"/>
<dbReference type="InterPro" id="IPR003356">
    <property type="entry name" value="DNA_methylase_A-5"/>
</dbReference>